<feature type="non-terminal residue" evidence="1">
    <location>
        <position position="99"/>
    </location>
</feature>
<reference evidence="1 2" key="1">
    <citation type="submission" date="2018-08" db="EMBL/GenBank/DDBJ databases">
        <title>Genomic investigation of the strawberry pathogen Phytophthora fragariae indicates pathogenicity is determined by transcriptional variation in three key races.</title>
        <authorList>
            <person name="Adams T.M."/>
            <person name="Armitage A.D."/>
            <person name="Sobczyk M.K."/>
            <person name="Bates H.J."/>
            <person name="Dunwell J.M."/>
            <person name="Nellist C.F."/>
            <person name="Harrison R.J."/>
        </authorList>
    </citation>
    <scope>NUCLEOTIDE SEQUENCE [LARGE SCALE GENOMIC DNA]</scope>
    <source>
        <strain evidence="1 2">A4</strain>
    </source>
</reference>
<dbReference type="EMBL" id="QXGE01009367">
    <property type="protein sequence ID" value="KAE9260817.1"/>
    <property type="molecule type" value="Genomic_DNA"/>
</dbReference>
<protein>
    <submittedName>
        <fullName evidence="1">Uncharacterized protein</fullName>
    </submittedName>
</protein>
<accession>A0A6A4ASA8</accession>
<dbReference type="AlphaFoldDB" id="A0A6A4ASA8"/>
<dbReference type="Proteomes" id="UP000437068">
    <property type="component" value="Unassembled WGS sequence"/>
</dbReference>
<name>A0A6A4ASA8_9STRA</name>
<evidence type="ECO:0000313" key="1">
    <source>
        <dbReference type="EMBL" id="KAE9260817.1"/>
    </source>
</evidence>
<comment type="caution">
    <text evidence="1">The sequence shown here is derived from an EMBL/GenBank/DDBJ whole genome shotgun (WGS) entry which is preliminary data.</text>
</comment>
<evidence type="ECO:0000313" key="2">
    <source>
        <dbReference type="Proteomes" id="UP000437068"/>
    </source>
</evidence>
<sequence>MRGHSHSPWTVRRTASSLHVSNALFAPSSAGPLHVAVSVDEGCDLQPPCPSLRSIGVGCLFLEPHVHTTATSKTTCKTTTCKIMELFALFMRTWGLYLS</sequence>
<proteinExistence type="predicted"/>
<organism evidence="1 2">
    <name type="scientific">Phytophthora fragariae</name>
    <dbReference type="NCBI Taxonomy" id="53985"/>
    <lineage>
        <taxon>Eukaryota</taxon>
        <taxon>Sar</taxon>
        <taxon>Stramenopiles</taxon>
        <taxon>Oomycota</taxon>
        <taxon>Peronosporomycetes</taxon>
        <taxon>Peronosporales</taxon>
        <taxon>Peronosporaceae</taxon>
        <taxon>Phytophthora</taxon>
    </lineage>
</organism>
<gene>
    <name evidence="1" type="ORF">PF001_g32607</name>
</gene>